<dbReference type="SMART" id="SM00829">
    <property type="entry name" value="PKS_ER"/>
    <property type="match status" value="1"/>
</dbReference>
<proteinExistence type="predicted"/>
<dbReference type="InterPro" id="IPR020843">
    <property type="entry name" value="ER"/>
</dbReference>
<sequence>MADVLDIRSPATDHQKDNSHARTAFLEAGGQPVLGDLPTPEVVPGHVLIKVRAAGLNPLDNVIAAGFMAERFPHHYPLVLGRDAAGVVEAVGAGVDHVEPGQEAFGNVPLAPPIQVGTLAEYALLPAETVVVKPAGLDFATAAVMPLAAAAASAAVDLVEPQPGQVVLVNGASGGVGRYAVQLLAARSVTVVATGTSDDAERLSELGATTVVNFAVGPVADQVLAVHPDGVDALVNLVGFALADVPLEAVRKGGRVATTTPAPDADALAGAGLAGGMVFAQPVRETAEPLAELAAAGLLSVDVHSVLPLERAAEGLGVLAAGRARGKIVVTLGD</sequence>
<evidence type="ECO:0000256" key="1">
    <source>
        <dbReference type="ARBA" id="ARBA00022857"/>
    </source>
</evidence>
<protein>
    <submittedName>
        <fullName evidence="3">NADP-dependent oxidoreductase</fullName>
        <ecNumber evidence="3">1.-.-.-</ecNumber>
    </submittedName>
</protein>
<dbReference type="SUPFAM" id="SSF51735">
    <property type="entry name" value="NAD(P)-binding Rossmann-fold domains"/>
    <property type="match status" value="1"/>
</dbReference>
<reference evidence="3" key="1">
    <citation type="submission" date="2024-05" db="EMBL/GenBank/DDBJ databases">
        <title>30 novel species of actinomycetes from the DSMZ collection.</title>
        <authorList>
            <person name="Nouioui I."/>
        </authorList>
    </citation>
    <scope>NUCLEOTIDE SEQUENCE</scope>
    <source>
        <strain evidence="3">DSM 3412</strain>
    </source>
</reference>
<dbReference type="PANTHER" id="PTHR44154">
    <property type="entry name" value="QUINONE OXIDOREDUCTASE"/>
    <property type="match status" value="1"/>
</dbReference>
<dbReference type="Pfam" id="PF08240">
    <property type="entry name" value="ADH_N"/>
    <property type="match status" value="1"/>
</dbReference>
<evidence type="ECO:0000313" key="4">
    <source>
        <dbReference type="Proteomes" id="UP001180737"/>
    </source>
</evidence>
<evidence type="ECO:0000313" key="3">
    <source>
        <dbReference type="EMBL" id="MDT0567090.1"/>
    </source>
</evidence>
<name>A0ABU2YSN3_9ACTN</name>
<dbReference type="Proteomes" id="UP001180737">
    <property type="component" value="Unassembled WGS sequence"/>
</dbReference>
<organism evidence="3 4">
    <name type="scientific">Streptomyces gottesmaniae</name>
    <dbReference type="NCBI Taxonomy" id="3075518"/>
    <lineage>
        <taxon>Bacteria</taxon>
        <taxon>Bacillati</taxon>
        <taxon>Actinomycetota</taxon>
        <taxon>Actinomycetes</taxon>
        <taxon>Kitasatosporales</taxon>
        <taxon>Streptomycetaceae</taxon>
        <taxon>Streptomyces</taxon>
    </lineage>
</organism>
<dbReference type="InterPro" id="IPR013154">
    <property type="entry name" value="ADH-like_N"/>
</dbReference>
<dbReference type="SUPFAM" id="SSF50129">
    <property type="entry name" value="GroES-like"/>
    <property type="match status" value="1"/>
</dbReference>
<dbReference type="Gene3D" id="3.90.180.10">
    <property type="entry name" value="Medium-chain alcohol dehydrogenases, catalytic domain"/>
    <property type="match status" value="1"/>
</dbReference>
<dbReference type="RefSeq" id="WP_078937524.1">
    <property type="nucleotide sequence ID" value="NZ_JAVRFJ010000004.1"/>
</dbReference>
<evidence type="ECO:0000259" key="2">
    <source>
        <dbReference type="SMART" id="SM00829"/>
    </source>
</evidence>
<dbReference type="InterPro" id="IPR051603">
    <property type="entry name" value="Zinc-ADH_QOR/CCCR"/>
</dbReference>
<keyword evidence="1" id="KW-0521">NADP</keyword>
<dbReference type="InterPro" id="IPR036291">
    <property type="entry name" value="NAD(P)-bd_dom_sf"/>
</dbReference>
<dbReference type="CDD" id="cd05289">
    <property type="entry name" value="MDR_like_2"/>
    <property type="match status" value="1"/>
</dbReference>
<dbReference type="PANTHER" id="PTHR44154:SF1">
    <property type="entry name" value="QUINONE OXIDOREDUCTASE"/>
    <property type="match status" value="1"/>
</dbReference>
<dbReference type="Gene3D" id="3.40.50.720">
    <property type="entry name" value="NAD(P)-binding Rossmann-like Domain"/>
    <property type="match status" value="1"/>
</dbReference>
<keyword evidence="4" id="KW-1185">Reference proteome</keyword>
<comment type="caution">
    <text evidence="3">The sequence shown here is derived from an EMBL/GenBank/DDBJ whole genome shotgun (WGS) entry which is preliminary data.</text>
</comment>
<gene>
    <name evidence="3" type="ORF">RM704_06330</name>
</gene>
<keyword evidence="3" id="KW-0560">Oxidoreductase</keyword>
<dbReference type="GO" id="GO:0016491">
    <property type="term" value="F:oxidoreductase activity"/>
    <property type="evidence" value="ECO:0007669"/>
    <property type="project" value="UniProtKB-KW"/>
</dbReference>
<accession>A0ABU2YSN3</accession>
<dbReference type="Pfam" id="PF13602">
    <property type="entry name" value="ADH_zinc_N_2"/>
    <property type="match status" value="1"/>
</dbReference>
<dbReference type="InterPro" id="IPR011032">
    <property type="entry name" value="GroES-like_sf"/>
</dbReference>
<dbReference type="EMBL" id="JAVRFJ010000004">
    <property type="protein sequence ID" value="MDT0567090.1"/>
    <property type="molecule type" value="Genomic_DNA"/>
</dbReference>
<feature type="domain" description="Enoyl reductase (ER)" evidence="2">
    <location>
        <begin position="29"/>
        <end position="330"/>
    </location>
</feature>
<dbReference type="EC" id="1.-.-.-" evidence="3"/>